<comment type="caution">
    <text evidence="2">The sequence shown here is derived from an EMBL/GenBank/DDBJ whole genome shotgun (WGS) entry which is preliminary data.</text>
</comment>
<protein>
    <submittedName>
        <fullName evidence="2">Uncharacterized protein</fullName>
    </submittedName>
</protein>
<dbReference type="Proteomes" id="UP001194468">
    <property type="component" value="Unassembled WGS sequence"/>
</dbReference>
<reference evidence="2" key="1">
    <citation type="submission" date="2019-10" db="EMBL/GenBank/DDBJ databases">
        <authorList>
            <consortium name="DOE Joint Genome Institute"/>
            <person name="Kuo A."/>
            <person name="Miyauchi S."/>
            <person name="Kiss E."/>
            <person name="Drula E."/>
            <person name="Kohler A."/>
            <person name="Sanchez-Garcia M."/>
            <person name="Andreopoulos B."/>
            <person name="Barry K.W."/>
            <person name="Bonito G."/>
            <person name="Buee M."/>
            <person name="Carver A."/>
            <person name="Chen C."/>
            <person name="Cichocki N."/>
            <person name="Clum A."/>
            <person name="Culley D."/>
            <person name="Crous P.W."/>
            <person name="Fauchery L."/>
            <person name="Girlanda M."/>
            <person name="Hayes R."/>
            <person name="Keri Z."/>
            <person name="LaButti K."/>
            <person name="Lipzen A."/>
            <person name="Lombard V."/>
            <person name="Magnuson J."/>
            <person name="Maillard F."/>
            <person name="Morin E."/>
            <person name="Murat C."/>
            <person name="Nolan M."/>
            <person name="Ohm R."/>
            <person name="Pangilinan J."/>
            <person name="Pereira M."/>
            <person name="Perotto S."/>
            <person name="Peter M."/>
            <person name="Riley R."/>
            <person name="Sitrit Y."/>
            <person name="Stielow B."/>
            <person name="Szollosi G."/>
            <person name="Zifcakova L."/>
            <person name="Stursova M."/>
            <person name="Spatafora J.W."/>
            <person name="Tedersoo L."/>
            <person name="Vaario L.-M."/>
            <person name="Yamada A."/>
            <person name="Yan M."/>
            <person name="Wang P."/>
            <person name="Xu J."/>
            <person name="Bruns T."/>
            <person name="Baldrian P."/>
            <person name="Vilgalys R."/>
            <person name="Henrissat B."/>
            <person name="Grigoriev I.V."/>
            <person name="Hibbett D."/>
            <person name="Nagy L.G."/>
            <person name="Martin F.M."/>
        </authorList>
    </citation>
    <scope>NUCLEOTIDE SEQUENCE</scope>
    <source>
        <strain evidence="2">BED1</strain>
    </source>
</reference>
<gene>
    <name evidence="2" type="ORF">L210DRAFT_3534431</name>
</gene>
<dbReference type="AlphaFoldDB" id="A0AAD4BYK0"/>
<proteinExistence type="predicted"/>
<dbReference type="EMBL" id="WHUW01000008">
    <property type="protein sequence ID" value="KAF8442913.1"/>
    <property type="molecule type" value="Genomic_DNA"/>
</dbReference>
<sequence length="197" mass="21352">MTGRRARGWSTSCSSTTSQSSIASIYPRINQCSPLAEPTAGHTNVYGSFTTTVPAALWLRTHLCLDIPVLGICRGKQRDIDSDNDSPPDSPLSFFHSASGSSRSPSISRTLMTDFGWGGVSTSPPSLSLSNDDNPAKLHPVLEAVERGSKLSCRTICFTCRKAGTNFPRCPRCDETWCSRACRLQGGKKHNCAIRKI</sequence>
<reference evidence="2" key="2">
    <citation type="journal article" date="2020" name="Nat. Commun.">
        <title>Large-scale genome sequencing of mycorrhizal fungi provides insights into the early evolution of symbiotic traits.</title>
        <authorList>
            <person name="Miyauchi S."/>
            <person name="Kiss E."/>
            <person name="Kuo A."/>
            <person name="Drula E."/>
            <person name="Kohler A."/>
            <person name="Sanchez-Garcia M."/>
            <person name="Morin E."/>
            <person name="Andreopoulos B."/>
            <person name="Barry K.W."/>
            <person name="Bonito G."/>
            <person name="Buee M."/>
            <person name="Carver A."/>
            <person name="Chen C."/>
            <person name="Cichocki N."/>
            <person name="Clum A."/>
            <person name="Culley D."/>
            <person name="Crous P.W."/>
            <person name="Fauchery L."/>
            <person name="Girlanda M."/>
            <person name="Hayes R.D."/>
            <person name="Keri Z."/>
            <person name="LaButti K."/>
            <person name="Lipzen A."/>
            <person name="Lombard V."/>
            <person name="Magnuson J."/>
            <person name="Maillard F."/>
            <person name="Murat C."/>
            <person name="Nolan M."/>
            <person name="Ohm R.A."/>
            <person name="Pangilinan J."/>
            <person name="Pereira M.F."/>
            <person name="Perotto S."/>
            <person name="Peter M."/>
            <person name="Pfister S."/>
            <person name="Riley R."/>
            <person name="Sitrit Y."/>
            <person name="Stielow J.B."/>
            <person name="Szollosi G."/>
            <person name="Zifcakova L."/>
            <person name="Stursova M."/>
            <person name="Spatafora J.W."/>
            <person name="Tedersoo L."/>
            <person name="Vaario L.M."/>
            <person name="Yamada A."/>
            <person name="Yan M."/>
            <person name="Wang P."/>
            <person name="Xu J."/>
            <person name="Bruns T."/>
            <person name="Baldrian P."/>
            <person name="Vilgalys R."/>
            <person name="Dunand C."/>
            <person name="Henrissat B."/>
            <person name="Grigoriev I.V."/>
            <person name="Hibbett D."/>
            <person name="Nagy L.G."/>
            <person name="Martin F.M."/>
        </authorList>
    </citation>
    <scope>NUCLEOTIDE SEQUENCE</scope>
    <source>
        <strain evidence="2">BED1</strain>
    </source>
</reference>
<keyword evidence="3" id="KW-1185">Reference proteome</keyword>
<organism evidence="2 3">
    <name type="scientific">Boletus edulis BED1</name>
    <dbReference type="NCBI Taxonomy" id="1328754"/>
    <lineage>
        <taxon>Eukaryota</taxon>
        <taxon>Fungi</taxon>
        <taxon>Dikarya</taxon>
        <taxon>Basidiomycota</taxon>
        <taxon>Agaricomycotina</taxon>
        <taxon>Agaricomycetes</taxon>
        <taxon>Agaricomycetidae</taxon>
        <taxon>Boletales</taxon>
        <taxon>Boletineae</taxon>
        <taxon>Boletaceae</taxon>
        <taxon>Boletoideae</taxon>
        <taxon>Boletus</taxon>
    </lineage>
</organism>
<evidence type="ECO:0000313" key="3">
    <source>
        <dbReference type="Proteomes" id="UP001194468"/>
    </source>
</evidence>
<feature type="region of interest" description="Disordered" evidence="1">
    <location>
        <begin position="80"/>
        <end position="105"/>
    </location>
</feature>
<name>A0AAD4BYK0_BOLED</name>
<evidence type="ECO:0000313" key="2">
    <source>
        <dbReference type="EMBL" id="KAF8442913.1"/>
    </source>
</evidence>
<evidence type="ECO:0000256" key="1">
    <source>
        <dbReference type="SAM" id="MobiDB-lite"/>
    </source>
</evidence>
<accession>A0AAD4BYK0</accession>
<feature type="compositionally biased region" description="Low complexity" evidence="1">
    <location>
        <begin position="85"/>
        <end position="105"/>
    </location>
</feature>